<dbReference type="InterPro" id="IPR006290">
    <property type="entry name" value="CztS_silS_copS"/>
</dbReference>
<keyword evidence="5 15" id="KW-0997">Cell inner membrane</keyword>
<dbReference type="OrthoDB" id="5561773at2"/>
<evidence type="ECO:0000256" key="13">
    <source>
        <dbReference type="ARBA" id="ARBA00023012"/>
    </source>
</evidence>
<evidence type="ECO:0000256" key="3">
    <source>
        <dbReference type="ARBA" id="ARBA00004533"/>
    </source>
</evidence>
<dbReference type="Gene3D" id="3.30.565.10">
    <property type="entry name" value="Histidine kinase-like ATPase, C-terminal domain"/>
    <property type="match status" value="1"/>
</dbReference>
<evidence type="ECO:0000256" key="14">
    <source>
        <dbReference type="ARBA" id="ARBA00023136"/>
    </source>
</evidence>
<dbReference type="SUPFAM" id="SSF47384">
    <property type="entry name" value="Homodimeric domain of signal transducing histidine kinase"/>
    <property type="match status" value="1"/>
</dbReference>
<dbReference type="InterPro" id="IPR004358">
    <property type="entry name" value="Sig_transdc_His_kin-like_C"/>
</dbReference>
<dbReference type="Pfam" id="PF00672">
    <property type="entry name" value="HAMP"/>
    <property type="match status" value="1"/>
</dbReference>
<evidence type="ECO:0000256" key="1">
    <source>
        <dbReference type="ARBA" id="ARBA00000085"/>
    </source>
</evidence>
<evidence type="ECO:0000256" key="7">
    <source>
        <dbReference type="ARBA" id="ARBA00022679"/>
    </source>
</evidence>
<dbReference type="InterPro" id="IPR005467">
    <property type="entry name" value="His_kinase_dom"/>
</dbReference>
<evidence type="ECO:0000256" key="11">
    <source>
        <dbReference type="ARBA" id="ARBA00022840"/>
    </source>
</evidence>
<dbReference type="EC" id="2.7.13.3" evidence="15"/>
<keyword evidence="11 15" id="KW-0067">ATP-binding</keyword>
<accession>A0A562PW01</accession>
<feature type="transmembrane region" description="Helical" evidence="15">
    <location>
        <begin position="14"/>
        <end position="33"/>
    </location>
</feature>
<dbReference type="PANTHER" id="PTHR45436">
    <property type="entry name" value="SENSOR HISTIDINE KINASE YKOH"/>
    <property type="match status" value="1"/>
</dbReference>
<dbReference type="GO" id="GO:0005524">
    <property type="term" value="F:ATP binding"/>
    <property type="evidence" value="ECO:0007669"/>
    <property type="project" value="UniProtKB-KW"/>
</dbReference>
<evidence type="ECO:0000256" key="9">
    <source>
        <dbReference type="ARBA" id="ARBA00022741"/>
    </source>
</evidence>
<dbReference type="GO" id="GO:0005886">
    <property type="term" value="C:plasma membrane"/>
    <property type="evidence" value="ECO:0007669"/>
    <property type="project" value="UniProtKB-SubCell"/>
</dbReference>
<dbReference type="SMART" id="SM00388">
    <property type="entry name" value="HisKA"/>
    <property type="match status" value="1"/>
</dbReference>
<proteinExistence type="predicted"/>
<keyword evidence="6" id="KW-0597">Phosphoprotein</keyword>
<gene>
    <name evidence="18" type="ORF">IQ22_04171</name>
</gene>
<dbReference type="PROSITE" id="PS50885">
    <property type="entry name" value="HAMP"/>
    <property type="match status" value="1"/>
</dbReference>
<dbReference type="InterPro" id="IPR003661">
    <property type="entry name" value="HisK_dim/P_dom"/>
</dbReference>
<dbReference type="NCBIfam" id="TIGR01386">
    <property type="entry name" value="cztS_silS_copS"/>
    <property type="match status" value="1"/>
</dbReference>
<evidence type="ECO:0000313" key="19">
    <source>
        <dbReference type="Proteomes" id="UP000316905"/>
    </source>
</evidence>
<dbReference type="InterPro" id="IPR050428">
    <property type="entry name" value="TCS_sensor_his_kinase"/>
</dbReference>
<dbReference type="InterPro" id="IPR003594">
    <property type="entry name" value="HATPase_dom"/>
</dbReference>
<comment type="caution">
    <text evidence="18">The sequence shown here is derived from an EMBL/GenBank/DDBJ whole genome shotgun (WGS) entry which is preliminary data.</text>
</comment>
<dbReference type="Pfam" id="PF00512">
    <property type="entry name" value="HisKA"/>
    <property type="match status" value="1"/>
</dbReference>
<dbReference type="PANTHER" id="PTHR45436:SF15">
    <property type="entry name" value="SENSOR HISTIDINE KINASE CUSS"/>
    <property type="match status" value="1"/>
</dbReference>
<protein>
    <recommendedName>
        <fullName evidence="15">Sensor protein</fullName>
        <ecNumber evidence="15">2.7.13.3</ecNumber>
    </recommendedName>
</protein>
<dbReference type="EMBL" id="VLKY01000020">
    <property type="protein sequence ID" value="TWI48256.1"/>
    <property type="molecule type" value="Genomic_DNA"/>
</dbReference>
<dbReference type="SMART" id="SM00387">
    <property type="entry name" value="HATPase_c"/>
    <property type="match status" value="1"/>
</dbReference>
<evidence type="ECO:0000256" key="2">
    <source>
        <dbReference type="ARBA" id="ARBA00004141"/>
    </source>
</evidence>
<dbReference type="PROSITE" id="PS50109">
    <property type="entry name" value="HIS_KIN"/>
    <property type="match status" value="1"/>
</dbReference>
<dbReference type="CDD" id="cd06225">
    <property type="entry name" value="HAMP"/>
    <property type="match status" value="1"/>
</dbReference>
<evidence type="ECO:0000259" key="17">
    <source>
        <dbReference type="PROSITE" id="PS50885"/>
    </source>
</evidence>
<evidence type="ECO:0000256" key="10">
    <source>
        <dbReference type="ARBA" id="ARBA00022777"/>
    </source>
</evidence>
<comment type="catalytic activity">
    <reaction evidence="1 15">
        <text>ATP + protein L-histidine = ADP + protein N-phospho-L-histidine.</text>
        <dbReference type="EC" id="2.7.13.3"/>
    </reaction>
</comment>
<evidence type="ECO:0000256" key="6">
    <source>
        <dbReference type="ARBA" id="ARBA00022553"/>
    </source>
</evidence>
<evidence type="ECO:0000256" key="15">
    <source>
        <dbReference type="RuleBase" id="RU364088"/>
    </source>
</evidence>
<keyword evidence="19" id="KW-1185">Reference proteome</keyword>
<evidence type="ECO:0000313" key="18">
    <source>
        <dbReference type="EMBL" id="TWI48256.1"/>
    </source>
</evidence>
<dbReference type="SUPFAM" id="SSF55874">
    <property type="entry name" value="ATPase domain of HSP90 chaperone/DNA topoisomerase II/histidine kinase"/>
    <property type="match status" value="1"/>
</dbReference>
<keyword evidence="7 15" id="KW-0808">Transferase</keyword>
<keyword evidence="13 15" id="KW-0902">Two-component regulatory system</keyword>
<sequence>MSSASLSLRLGIKVVWMGAVLVLLLIILAYWTLNRELDVLARENLSNKFQRIEHALNVDVTPNEIGQRTHVLQDLVLGHDNLTLTIFNHAQRTAPLLTIGNKSLDTFLQNLPSGTTATFHPWISREGANMLTLSQDVKTKQGQMVKVFLTLNRSEDEHLVNAFVKSSLMAIPILLLFIGMGAWWIAQQGLRPLRQFQSVASRVSTEDLTHRIRTEKLPRELEELGRSINFMLHRLDTGVQQLSEFSDDIAHELRAPITNLMGKAQVVLTRERSNDEYRAVLESSMEELERVSQIVSDMLFLANVSHPASQVPFELISLKDEALRVADLFTLSAEENGVHLDITGEAQIEGDRIMVQRAISNLLSNAIRHAPSGSRVSIQISHQEDTVSLCVENPGAGIAPEHLPHLFERFYRVDGERVHDQRRTGLGLAIVRSIMSLHQGSVGANSTPGHNTVFCLYFPKGRTKSARVGSTLILAKH</sequence>
<dbReference type="GO" id="GO:0000155">
    <property type="term" value="F:phosphorelay sensor kinase activity"/>
    <property type="evidence" value="ECO:0007669"/>
    <property type="project" value="InterPro"/>
</dbReference>
<feature type="domain" description="HAMP" evidence="17">
    <location>
        <begin position="187"/>
        <end position="240"/>
    </location>
</feature>
<dbReference type="PRINTS" id="PR00344">
    <property type="entry name" value="BCTRLSENSOR"/>
</dbReference>
<dbReference type="InterPro" id="IPR003660">
    <property type="entry name" value="HAMP_dom"/>
</dbReference>
<evidence type="ECO:0000256" key="4">
    <source>
        <dbReference type="ARBA" id="ARBA00022475"/>
    </source>
</evidence>
<keyword evidence="12 15" id="KW-1133">Transmembrane helix</keyword>
<dbReference type="FunFam" id="3.30.565.10:FF:000006">
    <property type="entry name" value="Sensor histidine kinase WalK"/>
    <property type="match status" value="1"/>
</dbReference>
<dbReference type="RefSeq" id="WP_145145418.1">
    <property type="nucleotide sequence ID" value="NZ_VLKY01000020.1"/>
</dbReference>
<dbReference type="SMART" id="SM00304">
    <property type="entry name" value="HAMP"/>
    <property type="match status" value="1"/>
</dbReference>
<feature type="transmembrane region" description="Helical" evidence="15">
    <location>
        <begin position="168"/>
        <end position="186"/>
    </location>
</feature>
<keyword evidence="9 15" id="KW-0547">Nucleotide-binding</keyword>
<comment type="function">
    <text evidence="15">Member of a two-component regulatory system.</text>
</comment>
<dbReference type="InterPro" id="IPR036890">
    <property type="entry name" value="HATPase_C_sf"/>
</dbReference>
<dbReference type="Gene3D" id="1.10.287.130">
    <property type="match status" value="1"/>
</dbReference>
<dbReference type="Pfam" id="PF02518">
    <property type="entry name" value="HATPase_c"/>
    <property type="match status" value="1"/>
</dbReference>
<keyword evidence="14 15" id="KW-0472">Membrane</keyword>
<dbReference type="AlphaFoldDB" id="A0A562PW01"/>
<dbReference type="CDD" id="cd00082">
    <property type="entry name" value="HisKA"/>
    <property type="match status" value="1"/>
</dbReference>
<dbReference type="CDD" id="cd00075">
    <property type="entry name" value="HATPase"/>
    <property type="match status" value="1"/>
</dbReference>
<keyword evidence="8 15" id="KW-0812">Transmembrane</keyword>
<evidence type="ECO:0000259" key="16">
    <source>
        <dbReference type="PROSITE" id="PS50109"/>
    </source>
</evidence>
<dbReference type="InterPro" id="IPR036097">
    <property type="entry name" value="HisK_dim/P_sf"/>
</dbReference>
<evidence type="ECO:0000256" key="8">
    <source>
        <dbReference type="ARBA" id="ARBA00022692"/>
    </source>
</evidence>
<dbReference type="Gene3D" id="6.10.340.10">
    <property type="match status" value="1"/>
</dbReference>
<dbReference type="Proteomes" id="UP000316905">
    <property type="component" value="Unassembled WGS sequence"/>
</dbReference>
<evidence type="ECO:0000256" key="5">
    <source>
        <dbReference type="ARBA" id="ARBA00022519"/>
    </source>
</evidence>
<name>A0A562PW01_9PSED</name>
<keyword evidence="4 15" id="KW-1003">Cell membrane</keyword>
<keyword evidence="10 15" id="KW-0418">Kinase</keyword>
<dbReference type="SUPFAM" id="SSF158472">
    <property type="entry name" value="HAMP domain-like"/>
    <property type="match status" value="1"/>
</dbReference>
<feature type="domain" description="Histidine kinase" evidence="16">
    <location>
        <begin position="248"/>
        <end position="462"/>
    </location>
</feature>
<reference evidence="18 19" key="1">
    <citation type="journal article" date="2015" name="Stand. Genomic Sci.">
        <title>Genomic Encyclopedia of Bacterial and Archaeal Type Strains, Phase III: the genomes of soil and plant-associated and newly described type strains.</title>
        <authorList>
            <person name="Whitman W.B."/>
            <person name="Woyke T."/>
            <person name="Klenk H.P."/>
            <person name="Zhou Y."/>
            <person name="Lilburn T.G."/>
            <person name="Beck B.J."/>
            <person name="De Vos P."/>
            <person name="Vandamme P."/>
            <person name="Eisen J.A."/>
            <person name="Garrity G."/>
            <person name="Hugenholtz P."/>
            <person name="Kyrpides N.C."/>
        </authorList>
    </citation>
    <scope>NUCLEOTIDE SEQUENCE [LARGE SCALE GENOMIC DNA]</scope>
    <source>
        <strain evidence="18 19">CGMCC 1.6858</strain>
    </source>
</reference>
<comment type="subcellular location">
    <subcellularLocation>
        <location evidence="3 15">Cell inner membrane</location>
    </subcellularLocation>
    <subcellularLocation>
        <location evidence="2">Membrane</location>
        <topology evidence="2">Multi-pass membrane protein</topology>
    </subcellularLocation>
</comment>
<evidence type="ECO:0000256" key="12">
    <source>
        <dbReference type="ARBA" id="ARBA00022989"/>
    </source>
</evidence>
<organism evidence="18 19">
    <name type="scientific">Pseudomonas duriflava</name>
    <dbReference type="NCBI Taxonomy" id="459528"/>
    <lineage>
        <taxon>Bacteria</taxon>
        <taxon>Pseudomonadati</taxon>
        <taxon>Pseudomonadota</taxon>
        <taxon>Gammaproteobacteria</taxon>
        <taxon>Pseudomonadales</taxon>
        <taxon>Pseudomonadaceae</taxon>
        <taxon>Pseudomonas</taxon>
    </lineage>
</organism>